<dbReference type="FunFam" id="2.30.33.40:FF:000001">
    <property type="entry name" value="10 kDa chaperonin"/>
    <property type="match status" value="1"/>
</dbReference>
<evidence type="ECO:0000256" key="3">
    <source>
        <dbReference type="HAMAP-Rule" id="MF_00580"/>
    </source>
</evidence>
<dbReference type="SMART" id="SM00883">
    <property type="entry name" value="Cpn10"/>
    <property type="match status" value="1"/>
</dbReference>
<proteinExistence type="inferred from homology"/>
<name>A0A955LA84_9BACT</name>
<dbReference type="Proteomes" id="UP000714915">
    <property type="component" value="Unassembled WGS sequence"/>
</dbReference>
<comment type="caution">
    <text evidence="5">The sequence shown here is derived from an EMBL/GenBank/DDBJ whole genome shotgun (WGS) entry which is preliminary data.</text>
</comment>
<dbReference type="GO" id="GO:0051087">
    <property type="term" value="F:protein-folding chaperone binding"/>
    <property type="evidence" value="ECO:0007669"/>
    <property type="project" value="TreeGrafter"/>
</dbReference>
<evidence type="ECO:0000313" key="5">
    <source>
        <dbReference type="EMBL" id="MCA9386933.1"/>
    </source>
</evidence>
<comment type="similarity">
    <text evidence="1 3 4">Belongs to the GroES chaperonin family.</text>
</comment>
<dbReference type="AlphaFoldDB" id="A0A955LA84"/>
<comment type="function">
    <text evidence="3 4">Together with the chaperonin GroEL, plays an essential role in assisting protein folding. The GroEL-GroES system forms a nano-cage that allows encapsulation of the non-native substrate proteins and provides a physical environment optimized to promote and accelerate protein folding. GroES binds to the apical surface of the GroEL ring, thereby capping the opening of the GroEL channel.</text>
</comment>
<protein>
    <recommendedName>
        <fullName evidence="3">Co-chaperonin GroES</fullName>
    </recommendedName>
    <alternativeName>
        <fullName evidence="3">10 kDa chaperonin</fullName>
    </alternativeName>
    <alternativeName>
        <fullName evidence="3">Chaperonin-10</fullName>
        <shortName evidence="3">Cpn10</shortName>
    </alternativeName>
</protein>
<evidence type="ECO:0000256" key="1">
    <source>
        <dbReference type="ARBA" id="ARBA00006975"/>
    </source>
</evidence>
<evidence type="ECO:0000256" key="2">
    <source>
        <dbReference type="ARBA" id="ARBA00023186"/>
    </source>
</evidence>
<dbReference type="CDD" id="cd00320">
    <property type="entry name" value="cpn10"/>
    <property type="match status" value="1"/>
</dbReference>
<gene>
    <name evidence="3" type="primary">groES</name>
    <name evidence="3" type="synonym">groS</name>
    <name evidence="5" type="ORF">KC669_02775</name>
</gene>
<evidence type="ECO:0000256" key="4">
    <source>
        <dbReference type="RuleBase" id="RU000535"/>
    </source>
</evidence>
<dbReference type="GO" id="GO:0005524">
    <property type="term" value="F:ATP binding"/>
    <property type="evidence" value="ECO:0007669"/>
    <property type="project" value="InterPro"/>
</dbReference>
<dbReference type="HAMAP" id="MF_00580">
    <property type="entry name" value="CH10"/>
    <property type="match status" value="1"/>
</dbReference>
<dbReference type="GO" id="GO:0046872">
    <property type="term" value="F:metal ion binding"/>
    <property type="evidence" value="ECO:0007669"/>
    <property type="project" value="TreeGrafter"/>
</dbReference>
<comment type="subcellular location">
    <subcellularLocation>
        <location evidence="3">Cytoplasm</location>
    </subcellularLocation>
</comment>
<dbReference type="Pfam" id="PF00166">
    <property type="entry name" value="Cpn10"/>
    <property type="match status" value="1"/>
</dbReference>
<sequence length="100" mass="10739">MAAKLNIKPIGANILVKPEEASETTKSGLIVQTSSKGERPQKGTVVALGTGAIDESGKKIAFNVRVGDVVMFKKYSPEEVEIDGEEYLIMKEADILGVFN</sequence>
<dbReference type="InterPro" id="IPR037124">
    <property type="entry name" value="Chaperonin_GroES_sf"/>
</dbReference>
<evidence type="ECO:0000313" key="6">
    <source>
        <dbReference type="Proteomes" id="UP000714915"/>
    </source>
</evidence>
<keyword evidence="2 3" id="KW-0143">Chaperone</keyword>
<dbReference type="PANTHER" id="PTHR10772:SF58">
    <property type="entry name" value="CO-CHAPERONIN GROES"/>
    <property type="match status" value="1"/>
</dbReference>
<dbReference type="GO" id="GO:0051082">
    <property type="term" value="F:unfolded protein binding"/>
    <property type="evidence" value="ECO:0007669"/>
    <property type="project" value="TreeGrafter"/>
</dbReference>
<dbReference type="Gene3D" id="2.30.33.40">
    <property type="entry name" value="GroES chaperonin"/>
    <property type="match status" value="1"/>
</dbReference>
<comment type="subunit">
    <text evidence="3">Heptamer of 7 subunits arranged in a ring. Interacts with the chaperonin GroEL.</text>
</comment>
<dbReference type="InterPro" id="IPR011032">
    <property type="entry name" value="GroES-like_sf"/>
</dbReference>
<dbReference type="EMBL" id="JAGQLF010000027">
    <property type="protein sequence ID" value="MCA9386933.1"/>
    <property type="molecule type" value="Genomic_DNA"/>
</dbReference>
<reference evidence="5" key="1">
    <citation type="submission" date="2020-04" db="EMBL/GenBank/DDBJ databases">
        <authorList>
            <person name="Zhang T."/>
        </authorList>
    </citation>
    <scope>NUCLEOTIDE SEQUENCE</scope>
    <source>
        <strain evidence="5">HKST-UBA09</strain>
    </source>
</reference>
<dbReference type="InterPro" id="IPR020818">
    <property type="entry name" value="Chaperonin_GroES"/>
</dbReference>
<dbReference type="PANTHER" id="PTHR10772">
    <property type="entry name" value="10 KDA HEAT SHOCK PROTEIN"/>
    <property type="match status" value="1"/>
</dbReference>
<organism evidence="5 6">
    <name type="scientific">Candidatus Dojkabacteria bacterium</name>
    <dbReference type="NCBI Taxonomy" id="2099670"/>
    <lineage>
        <taxon>Bacteria</taxon>
        <taxon>Candidatus Dojkabacteria</taxon>
    </lineage>
</organism>
<dbReference type="SUPFAM" id="SSF50129">
    <property type="entry name" value="GroES-like"/>
    <property type="match status" value="1"/>
</dbReference>
<dbReference type="NCBIfam" id="NF001531">
    <property type="entry name" value="PRK00364.2-2"/>
    <property type="match status" value="1"/>
</dbReference>
<dbReference type="PRINTS" id="PR00297">
    <property type="entry name" value="CHAPERONIN10"/>
</dbReference>
<dbReference type="GO" id="GO:0044183">
    <property type="term" value="F:protein folding chaperone"/>
    <property type="evidence" value="ECO:0007669"/>
    <property type="project" value="InterPro"/>
</dbReference>
<keyword evidence="3" id="KW-0963">Cytoplasm</keyword>
<reference evidence="5" key="2">
    <citation type="journal article" date="2021" name="Microbiome">
        <title>Successional dynamics and alternative stable states in a saline activated sludge microbial community over 9 years.</title>
        <authorList>
            <person name="Wang Y."/>
            <person name="Ye J."/>
            <person name="Ju F."/>
            <person name="Liu L."/>
            <person name="Boyd J.A."/>
            <person name="Deng Y."/>
            <person name="Parks D.H."/>
            <person name="Jiang X."/>
            <person name="Yin X."/>
            <person name="Woodcroft B.J."/>
            <person name="Tyson G.W."/>
            <person name="Hugenholtz P."/>
            <person name="Polz M.F."/>
            <person name="Zhang T."/>
        </authorList>
    </citation>
    <scope>NUCLEOTIDE SEQUENCE</scope>
    <source>
        <strain evidence="5">HKST-UBA09</strain>
    </source>
</reference>
<dbReference type="GO" id="GO:0005737">
    <property type="term" value="C:cytoplasm"/>
    <property type="evidence" value="ECO:0007669"/>
    <property type="project" value="UniProtKB-SubCell"/>
</dbReference>
<accession>A0A955LA84</accession>